<evidence type="ECO:0000313" key="4">
    <source>
        <dbReference type="Proteomes" id="UP000247569"/>
    </source>
</evidence>
<dbReference type="PROSITE" id="PS50921">
    <property type="entry name" value="ANTAR"/>
    <property type="match status" value="1"/>
</dbReference>
<dbReference type="CDD" id="cd00130">
    <property type="entry name" value="PAS"/>
    <property type="match status" value="1"/>
</dbReference>
<sequence>MTETVSATSEGQPTLAQIAEGSPYLIGTFRFWFDDQRWEWSDQVAELHGYQPGTVTPTTELLLAHKHPDDRDTVAETLAAAVRRGEPFCSRHRIIDTTGTMHHVLVVGDRLHDDTGATAGTAGYYVDLTAGLDQNKREALDAALPEFVEARAVIEQAKGVLMFVYGINAEQAFRVLQWRSQETNTKLRVLAGKLIGVIDAFDGAPVKVRTQFDHLLLTVHEHPDPKPEQ</sequence>
<gene>
    <name evidence="3" type="ORF">DFR70_109283</name>
</gene>
<dbReference type="Proteomes" id="UP000247569">
    <property type="component" value="Unassembled WGS sequence"/>
</dbReference>
<proteinExistence type="predicted"/>
<feature type="domain" description="ANTAR" evidence="2">
    <location>
        <begin position="134"/>
        <end position="195"/>
    </location>
</feature>
<dbReference type="InterPro" id="IPR036388">
    <property type="entry name" value="WH-like_DNA-bd_sf"/>
</dbReference>
<accession>A0A318JVU8</accession>
<dbReference type="InterPro" id="IPR035965">
    <property type="entry name" value="PAS-like_dom_sf"/>
</dbReference>
<reference evidence="3 4" key="1">
    <citation type="submission" date="2018-05" db="EMBL/GenBank/DDBJ databases">
        <title>Genomic Encyclopedia of Type Strains, Phase IV (KMG-IV): sequencing the most valuable type-strain genomes for metagenomic binning, comparative biology and taxonomic classification.</title>
        <authorList>
            <person name="Goeker M."/>
        </authorList>
    </citation>
    <scope>NUCLEOTIDE SEQUENCE [LARGE SCALE GENOMIC DNA]</scope>
    <source>
        <strain evidence="3 4">DSM 44704</strain>
    </source>
</reference>
<dbReference type="PROSITE" id="PS50112">
    <property type="entry name" value="PAS"/>
    <property type="match status" value="1"/>
</dbReference>
<evidence type="ECO:0000259" key="2">
    <source>
        <dbReference type="PROSITE" id="PS50921"/>
    </source>
</evidence>
<comment type="caution">
    <text evidence="3">The sequence shown here is derived from an EMBL/GenBank/DDBJ whole genome shotgun (WGS) entry which is preliminary data.</text>
</comment>
<dbReference type="InterPro" id="IPR011006">
    <property type="entry name" value="CheY-like_superfamily"/>
</dbReference>
<keyword evidence="4" id="KW-1185">Reference proteome</keyword>
<dbReference type="Pfam" id="PF08447">
    <property type="entry name" value="PAS_3"/>
    <property type="match status" value="1"/>
</dbReference>
<dbReference type="SUPFAM" id="SSF55785">
    <property type="entry name" value="PYP-like sensor domain (PAS domain)"/>
    <property type="match status" value="1"/>
</dbReference>
<dbReference type="RefSeq" id="WP_373283769.1">
    <property type="nucleotide sequence ID" value="NZ_QJKF01000009.1"/>
</dbReference>
<dbReference type="EMBL" id="QJKF01000009">
    <property type="protein sequence ID" value="PXX61091.1"/>
    <property type="molecule type" value="Genomic_DNA"/>
</dbReference>
<dbReference type="Pfam" id="PF03861">
    <property type="entry name" value="ANTAR"/>
    <property type="match status" value="1"/>
</dbReference>
<dbReference type="InterPro" id="IPR000014">
    <property type="entry name" value="PAS"/>
</dbReference>
<dbReference type="GO" id="GO:0003723">
    <property type="term" value="F:RNA binding"/>
    <property type="evidence" value="ECO:0007669"/>
    <property type="project" value="InterPro"/>
</dbReference>
<dbReference type="InterPro" id="IPR013655">
    <property type="entry name" value="PAS_fold_3"/>
</dbReference>
<dbReference type="Gene3D" id="1.10.10.10">
    <property type="entry name" value="Winged helix-like DNA-binding domain superfamily/Winged helix DNA-binding domain"/>
    <property type="match status" value="1"/>
</dbReference>
<dbReference type="InterPro" id="IPR005561">
    <property type="entry name" value="ANTAR"/>
</dbReference>
<dbReference type="AlphaFoldDB" id="A0A318JVU8"/>
<name>A0A318JVU8_9NOCA</name>
<dbReference type="Gene3D" id="3.30.450.20">
    <property type="entry name" value="PAS domain"/>
    <property type="match status" value="1"/>
</dbReference>
<evidence type="ECO:0000313" key="3">
    <source>
        <dbReference type="EMBL" id="PXX61091.1"/>
    </source>
</evidence>
<evidence type="ECO:0000259" key="1">
    <source>
        <dbReference type="PROSITE" id="PS50112"/>
    </source>
</evidence>
<dbReference type="SMART" id="SM01012">
    <property type="entry name" value="ANTAR"/>
    <property type="match status" value="1"/>
</dbReference>
<feature type="domain" description="PAS" evidence="1">
    <location>
        <begin position="40"/>
        <end position="85"/>
    </location>
</feature>
<dbReference type="SUPFAM" id="SSF52172">
    <property type="entry name" value="CheY-like"/>
    <property type="match status" value="1"/>
</dbReference>
<organism evidence="3 4">
    <name type="scientific">Nocardia tenerifensis</name>
    <dbReference type="NCBI Taxonomy" id="228006"/>
    <lineage>
        <taxon>Bacteria</taxon>
        <taxon>Bacillati</taxon>
        <taxon>Actinomycetota</taxon>
        <taxon>Actinomycetes</taxon>
        <taxon>Mycobacteriales</taxon>
        <taxon>Nocardiaceae</taxon>
        <taxon>Nocardia</taxon>
    </lineage>
</organism>
<protein>
    <submittedName>
        <fullName evidence="3">PAS domain-containing protein</fullName>
    </submittedName>
</protein>